<evidence type="ECO:0000313" key="2">
    <source>
        <dbReference type="Proteomes" id="UP001519887"/>
    </source>
</evidence>
<reference evidence="1 2" key="1">
    <citation type="submission" date="2021-07" db="EMBL/GenBank/DDBJ databases">
        <title>Paenibacillus radiodurans sp. nov., isolated from the southeastern edge of Tengger Desert.</title>
        <authorList>
            <person name="Zhang G."/>
        </authorList>
    </citation>
    <scope>NUCLEOTIDE SEQUENCE [LARGE SCALE GENOMIC DNA]</scope>
    <source>
        <strain evidence="1 2">CCM 7311</strain>
    </source>
</reference>
<dbReference type="Gene3D" id="3.40.50.1000">
    <property type="entry name" value="HAD superfamily/HAD-like"/>
    <property type="match status" value="1"/>
</dbReference>
<proteinExistence type="predicted"/>
<keyword evidence="2" id="KW-1185">Reference proteome</keyword>
<dbReference type="InterPro" id="IPR036412">
    <property type="entry name" value="HAD-like_sf"/>
</dbReference>
<dbReference type="EMBL" id="JAHZIK010002055">
    <property type="protein sequence ID" value="MBW7460165.1"/>
    <property type="molecule type" value="Genomic_DNA"/>
</dbReference>
<organism evidence="1 2">
    <name type="scientific">Paenibacillus sepulcri</name>
    <dbReference type="NCBI Taxonomy" id="359917"/>
    <lineage>
        <taxon>Bacteria</taxon>
        <taxon>Bacillati</taxon>
        <taxon>Bacillota</taxon>
        <taxon>Bacilli</taxon>
        <taxon>Bacillales</taxon>
        <taxon>Paenibacillaceae</taxon>
        <taxon>Paenibacillus</taxon>
    </lineage>
</organism>
<dbReference type="SUPFAM" id="SSF56784">
    <property type="entry name" value="HAD-like"/>
    <property type="match status" value="1"/>
</dbReference>
<dbReference type="InterPro" id="IPR023214">
    <property type="entry name" value="HAD_sf"/>
</dbReference>
<dbReference type="Proteomes" id="UP001519887">
    <property type="component" value="Unassembled WGS sequence"/>
</dbReference>
<sequence>ATGIEPVLIGKPSDVLMNVALERLALSAEETWVIGDNPATDIAAGHAAGCPTILVLTGLATQENYAALLQAAGCEAGAVIEDLHTLMAYISDKLES</sequence>
<dbReference type="PANTHER" id="PTHR19288">
    <property type="entry name" value="4-NITROPHENYLPHOSPHATASE-RELATED"/>
    <property type="match status" value="1"/>
</dbReference>
<feature type="non-terminal residue" evidence="1">
    <location>
        <position position="1"/>
    </location>
</feature>
<evidence type="ECO:0000313" key="1">
    <source>
        <dbReference type="EMBL" id="MBW7460165.1"/>
    </source>
</evidence>
<accession>A0ABS7CGU7</accession>
<dbReference type="Pfam" id="PF13242">
    <property type="entry name" value="Hydrolase_like"/>
    <property type="match status" value="1"/>
</dbReference>
<gene>
    <name evidence="1" type="ORF">K0U00_39495</name>
</gene>
<name>A0ABS7CGU7_9BACL</name>
<comment type="caution">
    <text evidence="1">The sequence shown here is derived from an EMBL/GenBank/DDBJ whole genome shotgun (WGS) entry which is preliminary data.</text>
</comment>
<dbReference type="PANTHER" id="PTHR19288:SF46">
    <property type="entry name" value="HALOACID DEHALOGENASE-LIKE HYDROLASE DOMAIN-CONTAINING PROTEIN 2"/>
    <property type="match status" value="1"/>
</dbReference>
<protein>
    <submittedName>
        <fullName evidence="1">HAD hydrolase-like protein</fullName>
    </submittedName>
</protein>